<dbReference type="InterPro" id="IPR001254">
    <property type="entry name" value="Trypsin_dom"/>
</dbReference>
<sequence length="323" mass="35513">CGKNSITKEELQGARPVVPDIPGVRILAGNKAAPGRWPWQAALLMHGRLICGAALIDSNWAASAAHCFQRSSHPSDFRILLGYNQLSNPSGHSRQMTVNKIIVHPEYNQHHNMGSDITLLQMHLPVEFNAHIRPACIPEPTISLPTKLNCWISGWGMLTEQKFLPEPLQLQEAEVTLVTNNYCKIFYPTPPGPPRRDVYGIYDDMVCAGDLFTGKSICRGDSGGPLVCPLNGTWFLIGVSSFSMECNRHVSLSVFTRISYFANWIDESKKATPTADPSLAPPQEVPSAVNSMASRGTVHRPGICVALVSSHVFLLLLIVLRRL</sequence>
<name>A0ABM0S8Y7_GALVR</name>
<dbReference type="PANTHER" id="PTHR24253">
    <property type="entry name" value="TRANSMEMBRANE PROTEASE SERINE"/>
    <property type="match status" value="1"/>
</dbReference>
<feature type="domain" description="Peptidase S1" evidence="3">
    <location>
        <begin position="26"/>
        <end position="270"/>
    </location>
</feature>
<gene>
    <name evidence="5" type="primary">LOC103606520</name>
</gene>
<dbReference type="PROSITE" id="PS50240">
    <property type="entry name" value="TRYPSIN_DOM"/>
    <property type="match status" value="1"/>
</dbReference>
<keyword evidence="2" id="KW-0472">Membrane</keyword>
<reference evidence="5" key="1">
    <citation type="submission" date="2025-08" db="UniProtKB">
        <authorList>
            <consortium name="RefSeq"/>
        </authorList>
    </citation>
    <scope>IDENTIFICATION</scope>
</reference>
<dbReference type="PRINTS" id="PR00722">
    <property type="entry name" value="CHYMOTRYPSIN"/>
</dbReference>
<dbReference type="GeneID" id="103606520"/>
<accession>A0ABM0S8Y7</accession>
<dbReference type="InterPro" id="IPR001314">
    <property type="entry name" value="Peptidase_S1A"/>
</dbReference>
<dbReference type="InterPro" id="IPR033116">
    <property type="entry name" value="TRYPSIN_SER"/>
</dbReference>
<dbReference type="PANTHER" id="PTHR24253:SF42">
    <property type="entry name" value="PROTEASE, SERINE 47"/>
    <property type="match status" value="1"/>
</dbReference>
<dbReference type="PROSITE" id="PS00135">
    <property type="entry name" value="TRYPSIN_SER"/>
    <property type="match status" value="1"/>
</dbReference>
<feature type="transmembrane region" description="Helical" evidence="2">
    <location>
        <begin position="300"/>
        <end position="320"/>
    </location>
</feature>
<organism evidence="4 5">
    <name type="scientific">Galeopterus variegatus</name>
    <name type="common">Malayan flying lemur</name>
    <name type="synonym">Cynocephalus variegatus</name>
    <dbReference type="NCBI Taxonomy" id="482537"/>
    <lineage>
        <taxon>Eukaryota</taxon>
        <taxon>Metazoa</taxon>
        <taxon>Chordata</taxon>
        <taxon>Craniata</taxon>
        <taxon>Vertebrata</taxon>
        <taxon>Euteleostomi</taxon>
        <taxon>Mammalia</taxon>
        <taxon>Eutheria</taxon>
        <taxon>Euarchontoglires</taxon>
        <taxon>Dermoptera</taxon>
        <taxon>Cynocephalidae</taxon>
        <taxon>Galeopterus</taxon>
    </lineage>
</organism>
<dbReference type="CDD" id="cd00190">
    <property type="entry name" value="Tryp_SPc"/>
    <property type="match status" value="1"/>
</dbReference>
<dbReference type="Pfam" id="PF00089">
    <property type="entry name" value="Trypsin"/>
    <property type="match status" value="1"/>
</dbReference>
<keyword evidence="2" id="KW-1133">Transmembrane helix</keyword>
<keyword evidence="2" id="KW-0812">Transmembrane</keyword>
<dbReference type="Proteomes" id="UP000694923">
    <property type="component" value="Unplaced"/>
</dbReference>
<dbReference type="SUPFAM" id="SSF50494">
    <property type="entry name" value="Trypsin-like serine proteases"/>
    <property type="match status" value="1"/>
</dbReference>
<keyword evidence="1" id="KW-1015">Disulfide bond</keyword>
<dbReference type="InterPro" id="IPR043504">
    <property type="entry name" value="Peptidase_S1_PA_chymotrypsin"/>
</dbReference>
<dbReference type="Gene3D" id="2.40.10.10">
    <property type="entry name" value="Trypsin-like serine proteases"/>
    <property type="match status" value="2"/>
</dbReference>
<dbReference type="SMART" id="SM00020">
    <property type="entry name" value="Tryp_SPc"/>
    <property type="match status" value="1"/>
</dbReference>
<keyword evidence="4" id="KW-1185">Reference proteome</keyword>
<feature type="non-terminal residue" evidence="5">
    <location>
        <position position="1"/>
    </location>
</feature>
<proteinExistence type="predicted"/>
<dbReference type="InterPro" id="IPR009003">
    <property type="entry name" value="Peptidase_S1_PA"/>
</dbReference>
<dbReference type="RefSeq" id="XP_008589328.1">
    <property type="nucleotide sequence ID" value="XM_008591106.1"/>
</dbReference>
<evidence type="ECO:0000256" key="1">
    <source>
        <dbReference type="ARBA" id="ARBA00023157"/>
    </source>
</evidence>
<protein>
    <submittedName>
        <fullName evidence="5">Serine protease 40-like</fullName>
    </submittedName>
</protein>
<evidence type="ECO:0000259" key="3">
    <source>
        <dbReference type="PROSITE" id="PS50240"/>
    </source>
</evidence>
<evidence type="ECO:0000313" key="5">
    <source>
        <dbReference type="RefSeq" id="XP_008589328.1"/>
    </source>
</evidence>
<evidence type="ECO:0000256" key="2">
    <source>
        <dbReference type="SAM" id="Phobius"/>
    </source>
</evidence>
<evidence type="ECO:0000313" key="4">
    <source>
        <dbReference type="Proteomes" id="UP000694923"/>
    </source>
</evidence>